<gene>
    <name evidence="9" type="ORF">CDL12_19246</name>
</gene>
<dbReference type="Gene3D" id="2.60.40.790">
    <property type="match status" value="1"/>
</dbReference>
<evidence type="ECO:0000256" key="5">
    <source>
        <dbReference type="RuleBase" id="RU003616"/>
    </source>
</evidence>
<dbReference type="InterPro" id="IPR008978">
    <property type="entry name" value="HSP20-like_chaperone"/>
</dbReference>
<dbReference type="PROSITE" id="PS01031">
    <property type="entry name" value="SHSP"/>
    <property type="match status" value="1"/>
</dbReference>
<evidence type="ECO:0000256" key="6">
    <source>
        <dbReference type="SAM" id="MobiDB-lite"/>
    </source>
</evidence>
<comment type="caution">
    <text evidence="9">The sequence shown here is derived from an EMBL/GenBank/DDBJ whole genome shotgun (WGS) entry which is preliminary data.</text>
</comment>
<keyword evidence="7" id="KW-1133">Transmembrane helix</keyword>
<dbReference type="GO" id="GO:0005886">
    <property type="term" value="C:plasma membrane"/>
    <property type="evidence" value="ECO:0007669"/>
    <property type="project" value="UniProtKB-SubCell"/>
</dbReference>
<evidence type="ECO:0000256" key="1">
    <source>
        <dbReference type="ARBA" id="ARBA00004162"/>
    </source>
</evidence>
<dbReference type="Proteomes" id="UP000231279">
    <property type="component" value="Unassembled WGS sequence"/>
</dbReference>
<keyword evidence="7" id="KW-0472">Membrane</keyword>
<keyword evidence="3" id="KW-0611">Plant defense</keyword>
<dbReference type="PANTHER" id="PTHR43670:SF114">
    <property type="entry name" value="OS05G0592000 PROTEIN"/>
    <property type="match status" value="1"/>
</dbReference>
<accession>A0A2G9GSB7</accession>
<keyword evidence="7" id="KW-0812">Transmembrane</keyword>
<dbReference type="InterPro" id="IPR002068">
    <property type="entry name" value="A-crystallin/Hsp20_dom"/>
</dbReference>
<keyword evidence="2" id="KW-1003">Cell membrane</keyword>
<dbReference type="CDD" id="cd00298">
    <property type="entry name" value="ACD_sHsps_p23-like"/>
    <property type="match status" value="1"/>
</dbReference>
<dbReference type="EMBL" id="NKXS01003880">
    <property type="protein sequence ID" value="PIN08179.1"/>
    <property type="molecule type" value="Genomic_DNA"/>
</dbReference>
<dbReference type="GO" id="GO:0034605">
    <property type="term" value="P:cellular response to heat"/>
    <property type="evidence" value="ECO:0007669"/>
    <property type="project" value="TreeGrafter"/>
</dbReference>
<dbReference type="PANTHER" id="PTHR43670">
    <property type="entry name" value="HEAT SHOCK PROTEIN 26"/>
    <property type="match status" value="1"/>
</dbReference>
<keyword evidence="10" id="KW-1185">Reference proteome</keyword>
<proteinExistence type="inferred from homology"/>
<evidence type="ECO:0000256" key="2">
    <source>
        <dbReference type="ARBA" id="ARBA00022475"/>
    </source>
</evidence>
<organism evidence="9 10">
    <name type="scientific">Handroanthus impetiginosus</name>
    <dbReference type="NCBI Taxonomy" id="429701"/>
    <lineage>
        <taxon>Eukaryota</taxon>
        <taxon>Viridiplantae</taxon>
        <taxon>Streptophyta</taxon>
        <taxon>Embryophyta</taxon>
        <taxon>Tracheophyta</taxon>
        <taxon>Spermatophyta</taxon>
        <taxon>Magnoliopsida</taxon>
        <taxon>eudicotyledons</taxon>
        <taxon>Gunneridae</taxon>
        <taxon>Pentapetalae</taxon>
        <taxon>asterids</taxon>
        <taxon>lamiids</taxon>
        <taxon>Lamiales</taxon>
        <taxon>Bignoniaceae</taxon>
        <taxon>Crescentiina</taxon>
        <taxon>Tabebuia alliance</taxon>
        <taxon>Handroanthus</taxon>
    </lineage>
</organism>
<evidence type="ECO:0000256" key="3">
    <source>
        <dbReference type="ARBA" id="ARBA00022821"/>
    </source>
</evidence>
<evidence type="ECO:0000256" key="7">
    <source>
        <dbReference type="SAM" id="Phobius"/>
    </source>
</evidence>
<sequence>MEGKANRALTYEEFEPFCKWHRKENEDIVEIHLPEFKKEQFKVQISNSGILKISGERPLDASRNIKFYKRIEISSNYDSSAIRARLEKGKLYITLPKGKNLVPQSPNPEPIRDQSTAPPPSGSAVKDQIQTPGGISCAMCELPRWRRSALSFRLAKVAVTVAVMAAAAALVAYVVYVNRSKVTEVDDMFIS</sequence>
<feature type="region of interest" description="Disordered" evidence="6">
    <location>
        <begin position="97"/>
        <end position="128"/>
    </location>
</feature>
<name>A0A2G9GSB7_9LAMI</name>
<comment type="similarity">
    <text evidence="4 5">Belongs to the small heat shock protein (HSP20) family.</text>
</comment>
<dbReference type="OrthoDB" id="1431247at2759"/>
<feature type="domain" description="SHSP" evidence="8">
    <location>
        <begin position="8"/>
        <end position="114"/>
    </location>
</feature>
<dbReference type="Pfam" id="PF00011">
    <property type="entry name" value="HSP20"/>
    <property type="match status" value="1"/>
</dbReference>
<evidence type="ECO:0000313" key="9">
    <source>
        <dbReference type="EMBL" id="PIN08179.1"/>
    </source>
</evidence>
<feature type="transmembrane region" description="Helical" evidence="7">
    <location>
        <begin position="154"/>
        <end position="176"/>
    </location>
</feature>
<protein>
    <recommendedName>
        <fullName evidence="8">SHSP domain-containing protein</fullName>
    </recommendedName>
</protein>
<evidence type="ECO:0000256" key="4">
    <source>
        <dbReference type="PROSITE-ProRule" id="PRU00285"/>
    </source>
</evidence>
<evidence type="ECO:0000259" key="8">
    <source>
        <dbReference type="PROSITE" id="PS01031"/>
    </source>
</evidence>
<evidence type="ECO:0000313" key="10">
    <source>
        <dbReference type="Proteomes" id="UP000231279"/>
    </source>
</evidence>
<dbReference type="SUPFAM" id="SSF49764">
    <property type="entry name" value="HSP20-like chaperones"/>
    <property type="match status" value="1"/>
</dbReference>
<dbReference type="STRING" id="429701.A0A2G9GSB7"/>
<dbReference type="GO" id="GO:0006952">
    <property type="term" value="P:defense response"/>
    <property type="evidence" value="ECO:0007669"/>
    <property type="project" value="UniProtKB-KW"/>
</dbReference>
<dbReference type="AlphaFoldDB" id="A0A2G9GSB7"/>
<comment type="subcellular location">
    <subcellularLocation>
        <location evidence="1">Cell membrane</location>
        <topology evidence="1">Single-pass membrane protein</topology>
    </subcellularLocation>
</comment>
<reference evidence="10" key="1">
    <citation type="journal article" date="2018" name="Gigascience">
        <title>Genome assembly of the Pink Ipe (Handroanthus impetiginosus, Bignoniaceae), a highly valued, ecologically keystone Neotropical timber forest tree.</title>
        <authorList>
            <person name="Silva-Junior O.B."/>
            <person name="Grattapaglia D."/>
            <person name="Novaes E."/>
            <person name="Collevatti R.G."/>
        </authorList>
    </citation>
    <scope>NUCLEOTIDE SEQUENCE [LARGE SCALE GENOMIC DNA]</scope>
    <source>
        <strain evidence="10">cv. UFG-1</strain>
    </source>
</reference>